<dbReference type="GeneID" id="29126846"/>
<sequence>MGAFATKEAKAYVQARAQRAASIAGLDSDDLLERCNAILEATNAARRDEARIRREVPIMRLWDAEWLLQHVVGNPIEYEFEWIDNDAGAGMVVVLAEDPLGQWALDFEGRDLREEGVNIHITADYVGARWGGRMEDVTSELTSTGDEIVTITFMHDIENLKWIECFPSPFLPAITQFKAWMLLGPVNWCALTTLFVNLMRDETPLTLPDDPLDPSEYVEGFDVDNWQIMVNPISFIEAMESGVVWGLPIIRMKYWYDAFIAMIEDAELSIQADRWLEGDDLPYEGADPRNGQLIISLVDKSGRFNSGTSHSGNLFGGLVNTIDQFTEDFLDTTRSVITGQPMPNEYMQIGYKSTNKVLPYVVLRPGFTPGVISARFTRTPEKTAKIITGGKSAPGVNEGIGALIQAIGDIVGDNISFSGYGVGSIGGAIDTLLRPIYEHTILAWTDTKSFPRAQKLGWSRYVEFFQEGADQAYTLNSLMVIRTGLWATRRWSSHEVKILDSCPWMLGDNGVGHMWVGDRIASTRPRDLSGLVFVERIKKVVLGASEDDFHPEWTITIGSDAKNRDPFEEGLERIRSLTSGLHDIGIV</sequence>
<proteinExistence type="predicted"/>
<accession>A0A142K9T6</accession>
<protein>
    <recommendedName>
        <fullName evidence="1">Gp28/Gp37-like domain-containing protein</fullName>
    </recommendedName>
</protein>
<evidence type="ECO:0000259" key="1">
    <source>
        <dbReference type="Pfam" id="PF14594"/>
    </source>
</evidence>
<organism evidence="2 3">
    <name type="scientific">Gordonia phage Vivi2</name>
    <dbReference type="NCBI Taxonomy" id="1821564"/>
    <lineage>
        <taxon>Viruses</taxon>
        <taxon>Duplodnaviria</taxon>
        <taxon>Heunggongvirae</taxon>
        <taxon>Uroviricota</taxon>
        <taxon>Caudoviricetes</taxon>
        <taxon>Stackebrandtviridae</taxon>
        <taxon>Schenleyvirinae</taxon>
        <taxon>Vividuovirus</taxon>
        <taxon>Vividuovirus vivi2</taxon>
    </lineage>
</organism>
<gene>
    <name evidence="2" type="primary">37</name>
    <name evidence="2" type="ORF">SEA_VIVI2_37</name>
</gene>
<dbReference type="Pfam" id="PF14594">
    <property type="entry name" value="Sipho_Gp37"/>
    <property type="match status" value="1"/>
</dbReference>
<dbReference type="OrthoDB" id="1419at10239"/>
<dbReference type="Proteomes" id="UP000201202">
    <property type="component" value="Segment"/>
</dbReference>
<name>A0A142K9T6_9CAUD</name>
<feature type="domain" description="Gp28/Gp37-like" evidence="1">
    <location>
        <begin position="59"/>
        <end position="559"/>
    </location>
</feature>
<dbReference type="RefSeq" id="YP_009301961.1">
    <property type="nucleotide sequence ID" value="NC_031239.1"/>
</dbReference>
<dbReference type="KEGG" id="vg:29126846"/>
<keyword evidence="3" id="KW-1185">Reference proteome</keyword>
<dbReference type="InterPro" id="IPR029432">
    <property type="entry name" value="Gp28/Gp37-like_dom"/>
</dbReference>
<dbReference type="EMBL" id="KU963250">
    <property type="protein sequence ID" value="AMS02869.1"/>
    <property type="molecule type" value="Genomic_DNA"/>
</dbReference>
<evidence type="ECO:0000313" key="3">
    <source>
        <dbReference type="Proteomes" id="UP000201202"/>
    </source>
</evidence>
<reference evidence="2 3" key="1">
    <citation type="submission" date="2016-03" db="EMBL/GenBank/DDBJ databases">
        <authorList>
            <person name="Arora C."/>
            <person name="Burnet G."/>
            <person name="Bortz M."/>
            <person name="Conover D.H."/>
            <person name="Ghobrial J.A."/>
            <person name="Mezghani N.A."/>
            <person name="Thompson P.K."/>
            <person name="Ulbrich M.C."/>
            <person name="Furbee E.C."/>
            <person name="Grubb S.R."/>
            <person name="Warner M.H."/>
            <person name="Montgomery M.T."/>
            <person name="Garlena R.A."/>
            <person name="Russell D.A."/>
            <person name="Pope W.H."/>
            <person name="Jacobs-Sera D."/>
            <person name="Hendrix R.W."/>
            <person name="Hatfull G.F."/>
        </authorList>
    </citation>
    <scope>NUCLEOTIDE SEQUENCE [LARGE SCALE GENOMIC DNA]</scope>
</reference>
<evidence type="ECO:0000313" key="2">
    <source>
        <dbReference type="EMBL" id="AMS02869.1"/>
    </source>
</evidence>